<dbReference type="Proteomes" id="UP001165083">
    <property type="component" value="Unassembled WGS sequence"/>
</dbReference>
<comment type="caution">
    <text evidence="1">The sequence shown here is derived from an EMBL/GenBank/DDBJ whole genome shotgun (WGS) entry which is preliminary data.</text>
</comment>
<sequence>MEILDLGSTGTGLNVPNLTFRGTSFPDSYYTGVSLGGAVALKAAVLNSTLDYSGLRDLSITRNFAASTSIASPSITCNTITGDNGAGSSILSFIYSTLNINGTAMTADANELNCNDLTTLGTFQSSTTMTLIV</sequence>
<organism evidence="1 2">
    <name type="scientific">Phytophthora lilii</name>
    <dbReference type="NCBI Taxonomy" id="2077276"/>
    <lineage>
        <taxon>Eukaryota</taxon>
        <taxon>Sar</taxon>
        <taxon>Stramenopiles</taxon>
        <taxon>Oomycota</taxon>
        <taxon>Peronosporomycetes</taxon>
        <taxon>Peronosporales</taxon>
        <taxon>Peronosporaceae</taxon>
        <taxon>Phytophthora</taxon>
    </lineage>
</organism>
<accession>A0A9W6XI05</accession>
<dbReference type="AlphaFoldDB" id="A0A9W6XI05"/>
<evidence type="ECO:0000313" key="2">
    <source>
        <dbReference type="Proteomes" id="UP001165083"/>
    </source>
</evidence>
<reference evidence="1" key="1">
    <citation type="submission" date="2023-04" db="EMBL/GenBank/DDBJ databases">
        <title>Phytophthora lilii NBRC 32176.</title>
        <authorList>
            <person name="Ichikawa N."/>
            <person name="Sato H."/>
            <person name="Tonouchi N."/>
        </authorList>
    </citation>
    <scope>NUCLEOTIDE SEQUENCE</scope>
    <source>
        <strain evidence="1">NBRC 32176</strain>
    </source>
</reference>
<gene>
    <name evidence="1" type="ORF">Plil01_001636400</name>
</gene>
<keyword evidence="2" id="KW-1185">Reference proteome</keyword>
<proteinExistence type="predicted"/>
<dbReference type="EMBL" id="BSXW01001873">
    <property type="protein sequence ID" value="GMF39671.1"/>
    <property type="molecule type" value="Genomic_DNA"/>
</dbReference>
<protein>
    <submittedName>
        <fullName evidence="1">Unnamed protein product</fullName>
    </submittedName>
</protein>
<name>A0A9W6XI05_9STRA</name>
<evidence type="ECO:0000313" key="1">
    <source>
        <dbReference type="EMBL" id="GMF39671.1"/>
    </source>
</evidence>